<evidence type="ECO:0000256" key="6">
    <source>
        <dbReference type="ARBA" id="ARBA00022989"/>
    </source>
</evidence>
<gene>
    <name evidence="9" type="ORF">J2S39_000302</name>
</gene>
<dbReference type="PROSITE" id="PS51257">
    <property type="entry name" value="PROKAR_LIPOPROTEIN"/>
    <property type="match status" value="1"/>
</dbReference>
<keyword evidence="4" id="KW-1003">Cell membrane</keyword>
<feature type="transmembrane region" description="Helical" evidence="8">
    <location>
        <begin position="312"/>
        <end position="330"/>
    </location>
</feature>
<comment type="subcellular location">
    <subcellularLocation>
        <location evidence="1">Cell membrane</location>
        <topology evidence="1">Multi-pass membrane protein</topology>
    </subcellularLocation>
</comment>
<keyword evidence="6 8" id="KW-1133">Transmembrane helix</keyword>
<keyword evidence="10" id="KW-1185">Reference proteome</keyword>
<feature type="transmembrane region" description="Helical" evidence="8">
    <location>
        <begin position="283"/>
        <end position="306"/>
    </location>
</feature>
<dbReference type="InterPro" id="IPR037294">
    <property type="entry name" value="ABC_BtuC-like"/>
</dbReference>
<dbReference type="Gene3D" id="1.10.3470.10">
    <property type="entry name" value="ABC transporter involved in vitamin B12 uptake, BtuC"/>
    <property type="match status" value="1"/>
</dbReference>
<dbReference type="PANTHER" id="PTHR30472">
    <property type="entry name" value="FERRIC ENTEROBACTIN TRANSPORT SYSTEM PERMEASE PROTEIN"/>
    <property type="match status" value="1"/>
</dbReference>
<keyword evidence="3" id="KW-0813">Transport</keyword>
<accession>A0ABU1ZUL6</accession>
<protein>
    <submittedName>
        <fullName evidence="9">Iron complex transport system permease protein</fullName>
    </submittedName>
</protein>
<comment type="caution">
    <text evidence="9">The sequence shown here is derived from an EMBL/GenBank/DDBJ whole genome shotgun (WGS) entry which is preliminary data.</text>
</comment>
<reference evidence="9" key="1">
    <citation type="submission" date="2023-07" db="EMBL/GenBank/DDBJ databases">
        <title>Sequencing the genomes of 1000 actinobacteria strains.</title>
        <authorList>
            <person name="Klenk H.-P."/>
        </authorList>
    </citation>
    <scope>NUCLEOTIDE SEQUENCE</scope>
    <source>
        <strain evidence="9">DSM 107476</strain>
    </source>
</reference>
<evidence type="ECO:0000313" key="9">
    <source>
        <dbReference type="EMBL" id="MDR7328626.1"/>
    </source>
</evidence>
<dbReference type="EMBL" id="JAVDXZ010000001">
    <property type="protein sequence ID" value="MDR7328626.1"/>
    <property type="molecule type" value="Genomic_DNA"/>
</dbReference>
<dbReference type="RefSeq" id="WP_290197607.1">
    <property type="nucleotide sequence ID" value="NZ_CP047654.1"/>
</dbReference>
<dbReference type="PANTHER" id="PTHR30472:SF1">
    <property type="entry name" value="FE(3+) DICITRATE TRANSPORT SYSTEM PERMEASE PROTEIN FECC-RELATED"/>
    <property type="match status" value="1"/>
</dbReference>
<comment type="similarity">
    <text evidence="2">Belongs to the binding-protein-dependent transport system permease family. FecCD subfamily.</text>
</comment>
<dbReference type="InterPro" id="IPR000522">
    <property type="entry name" value="ABC_transptr_permease_BtuC"/>
</dbReference>
<evidence type="ECO:0000256" key="2">
    <source>
        <dbReference type="ARBA" id="ARBA00007935"/>
    </source>
</evidence>
<feature type="transmembrane region" description="Helical" evidence="8">
    <location>
        <begin position="96"/>
        <end position="115"/>
    </location>
</feature>
<dbReference type="CDD" id="cd06550">
    <property type="entry name" value="TM_ABC_iron-siderophores_like"/>
    <property type="match status" value="1"/>
</dbReference>
<evidence type="ECO:0000256" key="8">
    <source>
        <dbReference type="SAM" id="Phobius"/>
    </source>
</evidence>
<dbReference type="Proteomes" id="UP001180840">
    <property type="component" value="Unassembled WGS sequence"/>
</dbReference>
<evidence type="ECO:0000256" key="7">
    <source>
        <dbReference type="ARBA" id="ARBA00023136"/>
    </source>
</evidence>
<evidence type="ECO:0000256" key="3">
    <source>
        <dbReference type="ARBA" id="ARBA00022448"/>
    </source>
</evidence>
<feature type="transmembrane region" description="Helical" evidence="8">
    <location>
        <begin position="64"/>
        <end position="84"/>
    </location>
</feature>
<name>A0ABU1ZUL6_9CORY</name>
<feature type="transmembrane region" description="Helical" evidence="8">
    <location>
        <begin position="242"/>
        <end position="271"/>
    </location>
</feature>
<evidence type="ECO:0000256" key="5">
    <source>
        <dbReference type="ARBA" id="ARBA00022692"/>
    </source>
</evidence>
<dbReference type="Pfam" id="PF01032">
    <property type="entry name" value="FecCD"/>
    <property type="match status" value="1"/>
</dbReference>
<dbReference type="SUPFAM" id="SSF81345">
    <property type="entry name" value="ABC transporter involved in vitamin B12 uptake, BtuC"/>
    <property type="match status" value="1"/>
</dbReference>
<keyword evidence="7 8" id="KW-0472">Membrane</keyword>
<proteinExistence type="inferred from homology"/>
<feature type="transmembrane region" description="Helical" evidence="8">
    <location>
        <begin position="121"/>
        <end position="142"/>
    </location>
</feature>
<evidence type="ECO:0000313" key="10">
    <source>
        <dbReference type="Proteomes" id="UP001180840"/>
    </source>
</evidence>
<keyword evidence="5 8" id="KW-0812">Transmembrane</keyword>
<evidence type="ECO:0000256" key="4">
    <source>
        <dbReference type="ARBA" id="ARBA00022475"/>
    </source>
</evidence>
<organism evidence="9 10">
    <name type="scientific">Corynebacterium guangdongense</name>
    <dbReference type="NCBI Taxonomy" id="1783348"/>
    <lineage>
        <taxon>Bacteria</taxon>
        <taxon>Bacillati</taxon>
        <taxon>Actinomycetota</taxon>
        <taxon>Actinomycetes</taxon>
        <taxon>Mycobacteriales</taxon>
        <taxon>Corynebacteriaceae</taxon>
        <taxon>Corynebacterium</taxon>
    </lineage>
</organism>
<evidence type="ECO:0000256" key="1">
    <source>
        <dbReference type="ARBA" id="ARBA00004651"/>
    </source>
</evidence>
<sequence length="338" mass="33231">MLKPASPVRRVTRPLALGTLGVLLVIACLASVAFGVRDITAADVLAALGGATDTASQAAAYQRIPRTLAAVVVGAALAVAGATMQAITRNPLADPGVFGVLSGSALAVVVLLTVAGSPSPALISAAAVLGAAGASAFVYAIGSAGRAGATPLTLALAGAATSAALTSLTTALILPRSQSLDSYRQWMVGGTGGTDWSELSLAAPVIAVGVLVVLGHGGGLNALALGDDVAAGLGYAVTRTRLVGWGVAATLAGVATALCGPIAFIGLVVPHAVRLVSGPDQRWLLPLSAVGGAIFLVLADTLGRVVAPPAEIAVGVVTPLIGAPVFLWVVRTMKTRSL</sequence>
<feature type="transmembrane region" description="Helical" evidence="8">
    <location>
        <begin position="154"/>
        <end position="174"/>
    </location>
</feature>